<name>A0A8K0GMP0_IGNLU</name>
<dbReference type="InterPro" id="IPR010512">
    <property type="entry name" value="DUF1091"/>
</dbReference>
<gene>
    <name evidence="2" type="ORF">ILUMI_02964</name>
</gene>
<evidence type="ECO:0000313" key="3">
    <source>
        <dbReference type="Proteomes" id="UP000801492"/>
    </source>
</evidence>
<dbReference type="EMBL" id="VTPC01001079">
    <property type="protein sequence ID" value="KAF2903223.1"/>
    <property type="molecule type" value="Genomic_DNA"/>
</dbReference>
<dbReference type="OrthoDB" id="6757021at2759"/>
<accession>A0A8K0GMP0</accession>
<proteinExistence type="predicted"/>
<dbReference type="PANTHER" id="PTHR20898">
    <property type="entry name" value="DAEDALUS ON 3-RELATED-RELATED"/>
    <property type="match status" value="1"/>
</dbReference>
<feature type="chain" id="PRO_5035456832" evidence="1">
    <location>
        <begin position="16"/>
        <end position="181"/>
    </location>
</feature>
<evidence type="ECO:0000256" key="1">
    <source>
        <dbReference type="SAM" id="SignalP"/>
    </source>
</evidence>
<organism evidence="2 3">
    <name type="scientific">Ignelater luminosus</name>
    <name type="common">Cucubano</name>
    <name type="synonym">Pyrophorus luminosus</name>
    <dbReference type="NCBI Taxonomy" id="2038154"/>
    <lineage>
        <taxon>Eukaryota</taxon>
        <taxon>Metazoa</taxon>
        <taxon>Ecdysozoa</taxon>
        <taxon>Arthropoda</taxon>
        <taxon>Hexapoda</taxon>
        <taxon>Insecta</taxon>
        <taxon>Pterygota</taxon>
        <taxon>Neoptera</taxon>
        <taxon>Endopterygota</taxon>
        <taxon>Coleoptera</taxon>
        <taxon>Polyphaga</taxon>
        <taxon>Elateriformia</taxon>
        <taxon>Elateroidea</taxon>
        <taxon>Elateridae</taxon>
        <taxon>Agrypninae</taxon>
        <taxon>Pyrophorini</taxon>
        <taxon>Ignelater</taxon>
    </lineage>
</organism>
<keyword evidence="3" id="KW-1185">Reference proteome</keyword>
<protein>
    <submittedName>
        <fullName evidence="2">Uncharacterized protein</fullName>
    </submittedName>
</protein>
<reference evidence="2" key="1">
    <citation type="submission" date="2019-08" db="EMBL/GenBank/DDBJ databases">
        <title>The genome of the North American firefly Photinus pyralis.</title>
        <authorList>
            <consortium name="Photinus pyralis genome working group"/>
            <person name="Fallon T.R."/>
            <person name="Sander Lower S.E."/>
            <person name="Weng J.-K."/>
        </authorList>
    </citation>
    <scope>NUCLEOTIDE SEQUENCE</scope>
    <source>
        <strain evidence="2">TRF0915ILg1</strain>
        <tissue evidence="2">Whole body</tissue>
    </source>
</reference>
<dbReference type="Pfam" id="PF06477">
    <property type="entry name" value="DUF1091"/>
    <property type="match status" value="1"/>
</dbReference>
<dbReference type="PANTHER" id="PTHR20898:SF0">
    <property type="entry name" value="DAEDALUS ON 3-RELATED"/>
    <property type="match status" value="1"/>
</dbReference>
<feature type="signal peptide" evidence="1">
    <location>
        <begin position="1"/>
        <end position="15"/>
    </location>
</feature>
<comment type="caution">
    <text evidence="2">The sequence shown here is derived from an EMBL/GenBank/DDBJ whole genome shotgun (WGS) entry which is preliminary data.</text>
</comment>
<keyword evidence="1" id="KW-0732">Signal</keyword>
<evidence type="ECO:0000313" key="2">
    <source>
        <dbReference type="EMBL" id="KAF2903223.1"/>
    </source>
</evidence>
<dbReference type="Proteomes" id="UP000801492">
    <property type="component" value="Unassembled WGS sequence"/>
</dbReference>
<sequence length="181" mass="21449">MLRLVILIFLPSVAADLLFQQNDYELTFERIELEEFDKGFLKDARIVTSKYNRTTPAMNASFTYLQNFDRDMQVVLQAYTFLSNEYRLFPMRFQFDACAAMDNNDFGFGRLLDCGNFTKCPLKKGRYLICNWSPDGSRFPPNIPNGKYMMKLEWYHANIKIFVANMYVNIYRPLTFFKQKH</sequence>
<dbReference type="AlphaFoldDB" id="A0A8K0GMP0"/>